<sequence length="46" mass="5103">MDEKYLTRVPGSSARIAQRLVLTDDVCRRALDDAKALCEALVDAPR</sequence>
<comment type="caution">
    <text evidence="1">The sequence shown here is derived from an EMBL/GenBank/DDBJ whole genome shotgun (WGS) entry which is preliminary data.</text>
</comment>
<dbReference type="Proteomes" id="UP001257627">
    <property type="component" value="Unassembled WGS sequence"/>
</dbReference>
<reference evidence="1 2" key="1">
    <citation type="submission" date="2023-02" db="EMBL/GenBank/DDBJ databases">
        <authorList>
            <person name="Maleckis M."/>
        </authorList>
    </citation>
    <scope>NUCLEOTIDE SEQUENCE [LARGE SCALE GENOMIC DNA]</scope>
    <source>
        <strain evidence="1 2">P8-A2</strain>
    </source>
</reference>
<dbReference type="RefSeq" id="WP_164405963.1">
    <property type="nucleotide sequence ID" value="NZ_JARAKF010000001.1"/>
</dbReference>
<protein>
    <submittedName>
        <fullName evidence="1">Uncharacterized protein</fullName>
    </submittedName>
</protein>
<dbReference type="EMBL" id="JARAKF010000001">
    <property type="protein sequence ID" value="MDU8997252.1"/>
    <property type="molecule type" value="Genomic_DNA"/>
</dbReference>
<keyword evidence="2" id="KW-1185">Reference proteome</keyword>
<evidence type="ECO:0000313" key="2">
    <source>
        <dbReference type="Proteomes" id="UP001257627"/>
    </source>
</evidence>
<name>A0ABU3UTL3_9ACTN</name>
<accession>A0ABU3UTL3</accession>
<gene>
    <name evidence="1" type="ORF">PU648_33905</name>
</gene>
<proteinExistence type="predicted"/>
<organism evidence="1 2">
    <name type="scientific">Streptomyces mirabilis</name>
    <dbReference type="NCBI Taxonomy" id="68239"/>
    <lineage>
        <taxon>Bacteria</taxon>
        <taxon>Bacillati</taxon>
        <taxon>Actinomycetota</taxon>
        <taxon>Actinomycetes</taxon>
        <taxon>Kitasatosporales</taxon>
        <taxon>Streptomycetaceae</taxon>
        <taxon>Streptomyces</taxon>
    </lineage>
</organism>
<evidence type="ECO:0000313" key="1">
    <source>
        <dbReference type="EMBL" id="MDU8997252.1"/>
    </source>
</evidence>